<dbReference type="Proteomes" id="UP000827549">
    <property type="component" value="Chromosome 1"/>
</dbReference>
<name>A0AAF0Y0H3_9TREE</name>
<organism evidence="1 2">
    <name type="scientific">Vanrija pseudolonga</name>
    <dbReference type="NCBI Taxonomy" id="143232"/>
    <lineage>
        <taxon>Eukaryota</taxon>
        <taxon>Fungi</taxon>
        <taxon>Dikarya</taxon>
        <taxon>Basidiomycota</taxon>
        <taxon>Agaricomycotina</taxon>
        <taxon>Tremellomycetes</taxon>
        <taxon>Trichosporonales</taxon>
        <taxon>Trichosporonaceae</taxon>
        <taxon>Vanrija</taxon>
    </lineage>
</organism>
<gene>
    <name evidence="1" type="ORF">LOC62_01G001298</name>
</gene>
<protein>
    <submittedName>
        <fullName evidence="1">Uncharacterized protein</fullName>
    </submittedName>
</protein>
<dbReference type="EMBL" id="CP086714">
    <property type="protein sequence ID" value="WOO77733.1"/>
    <property type="molecule type" value="Genomic_DNA"/>
</dbReference>
<keyword evidence="2" id="KW-1185">Reference proteome</keyword>
<evidence type="ECO:0000313" key="1">
    <source>
        <dbReference type="EMBL" id="WOO77733.1"/>
    </source>
</evidence>
<evidence type="ECO:0000313" key="2">
    <source>
        <dbReference type="Proteomes" id="UP000827549"/>
    </source>
</evidence>
<proteinExistence type="predicted"/>
<accession>A0AAF0Y0H3</accession>
<reference evidence="1" key="1">
    <citation type="submission" date="2023-10" db="EMBL/GenBank/DDBJ databases">
        <authorList>
            <person name="Noh H."/>
        </authorList>
    </citation>
    <scope>NUCLEOTIDE SEQUENCE</scope>
    <source>
        <strain evidence="1">DUCC4014</strain>
    </source>
</reference>
<sequence length="214" mass="23958">MLVPVELPAPPPRVPDFPPPLPADEPATIHVGTTHMDEIDHPTTSLTSAFANSTVPNRYRVRARVLSVRACGLPTFENDLAVFYCRRCRHSFKFDYCMSCGDRQHVHATCRWEMVLELQDPANPGQTWPAILSDSEAEIMLPALPTIHGGVNEVKRARNRIKELTVRVHEVLMGARVSGVRPHYIIDMTLQSHVVKSGKNKILVYSVFGMKAAR</sequence>
<dbReference type="GeneID" id="87804555"/>
<dbReference type="AlphaFoldDB" id="A0AAF0Y0H3"/>
<dbReference type="RefSeq" id="XP_062623765.1">
    <property type="nucleotide sequence ID" value="XM_062767781.1"/>
</dbReference>